<dbReference type="eggNOG" id="COG3496">
    <property type="taxonomic scope" value="Bacteria"/>
</dbReference>
<feature type="transmembrane region" description="Helical" evidence="1">
    <location>
        <begin position="213"/>
        <end position="234"/>
    </location>
</feature>
<gene>
    <name evidence="2" type="ordered locus">TERTU_3470</name>
</gene>
<keyword evidence="1" id="KW-0812">Transmembrane</keyword>
<dbReference type="EMBL" id="CP001614">
    <property type="protein sequence ID" value="ACR11537.1"/>
    <property type="molecule type" value="Genomic_DNA"/>
</dbReference>
<dbReference type="InterPro" id="IPR010775">
    <property type="entry name" value="DUF1365"/>
</dbReference>
<dbReference type="STRING" id="377629.TERTU_3470"/>
<dbReference type="KEGG" id="ttu:TERTU_3470"/>
<keyword evidence="1" id="KW-0472">Membrane</keyword>
<evidence type="ECO:0000313" key="2">
    <source>
        <dbReference type="EMBL" id="ACR11537.1"/>
    </source>
</evidence>
<keyword evidence="3" id="KW-1185">Reference proteome</keyword>
<dbReference type="Pfam" id="PF07103">
    <property type="entry name" value="DUF1365"/>
    <property type="match status" value="1"/>
</dbReference>
<dbReference type="AlphaFoldDB" id="C5BR96"/>
<sequence length="258" mass="30039">MSAKPLKSGIYRGWVRHRRLTPVEHKFRYQVFMMYLDLSELDDVFGQSVFWSTNHVAPARFCRSDYLGDPAIPLDSAVRNCVRENLAIDIDGPIRMLTNVRYFGFIINPLTVYYCFDAQENLQAMVLEVTNTPWKKRHQYVVRCDPECAHQRNVFGKQMHVSPFNPVDMCYQLDSTLPEATVLVHLENHQTMERSSRVFDATLSMQRQEISGFTLNSILLLYPVMTLKVAWGIYWQALRLWLKRAPVFKYGEVSSSKS</sequence>
<dbReference type="OrthoDB" id="9778801at2"/>
<protein>
    <recommendedName>
        <fullName evidence="4">Plasmid partition ParA protein</fullName>
    </recommendedName>
</protein>
<name>C5BR96_TERTT</name>
<evidence type="ECO:0008006" key="4">
    <source>
        <dbReference type="Google" id="ProtNLM"/>
    </source>
</evidence>
<proteinExistence type="predicted"/>
<dbReference type="Proteomes" id="UP000009080">
    <property type="component" value="Chromosome"/>
</dbReference>
<accession>C5BR96</accession>
<dbReference type="PANTHER" id="PTHR33973:SF4">
    <property type="entry name" value="OS07G0153300 PROTEIN"/>
    <property type="match status" value="1"/>
</dbReference>
<organism evidence="2 3">
    <name type="scientific">Teredinibacter turnerae (strain ATCC 39867 / T7901)</name>
    <dbReference type="NCBI Taxonomy" id="377629"/>
    <lineage>
        <taxon>Bacteria</taxon>
        <taxon>Pseudomonadati</taxon>
        <taxon>Pseudomonadota</taxon>
        <taxon>Gammaproteobacteria</taxon>
        <taxon>Cellvibrionales</taxon>
        <taxon>Cellvibrionaceae</taxon>
        <taxon>Teredinibacter</taxon>
    </lineage>
</organism>
<reference evidence="2 3" key="1">
    <citation type="journal article" date="2009" name="PLoS ONE">
        <title>The complete genome of Teredinibacter turnerae T7901: an intracellular endosymbiont of marine wood-boring bivalves (shipworms).</title>
        <authorList>
            <person name="Yang J.C."/>
            <person name="Madupu R."/>
            <person name="Durkin A.S."/>
            <person name="Ekborg N.A."/>
            <person name="Pedamallu C.S."/>
            <person name="Hostetler J.B."/>
            <person name="Radune D."/>
            <person name="Toms B.S."/>
            <person name="Henrissat B."/>
            <person name="Coutinho P.M."/>
            <person name="Schwarz S."/>
            <person name="Field L."/>
            <person name="Trindade-Silva A.E."/>
            <person name="Soares C.A.G."/>
            <person name="Elshahawi S."/>
            <person name="Hanora A."/>
            <person name="Schmidt E.W."/>
            <person name="Haygood M.G."/>
            <person name="Posfai J."/>
            <person name="Benner J."/>
            <person name="Madinger C."/>
            <person name="Nove J."/>
            <person name="Anton B."/>
            <person name="Chaudhary K."/>
            <person name="Foster J."/>
            <person name="Holman A."/>
            <person name="Kumar S."/>
            <person name="Lessard P.A."/>
            <person name="Luyten Y.A."/>
            <person name="Slatko B."/>
            <person name="Wood N."/>
            <person name="Wu B."/>
            <person name="Teplitski M."/>
            <person name="Mougous J.D."/>
            <person name="Ward N."/>
            <person name="Eisen J.A."/>
            <person name="Badger J.H."/>
            <person name="Distel D.L."/>
        </authorList>
    </citation>
    <scope>NUCLEOTIDE SEQUENCE [LARGE SCALE GENOMIC DNA]</scope>
    <source>
        <strain evidence="3">ATCC 39867 / T7901</strain>
    </source>
</reference>
<dbReference type="RefSeq" id="WP_015817649.1">
    <property type="nucleotide sequence ID" value="NC_012997.1"/>
</dbReference>
<keyword evidence="1" id="KW-1133">Transmembrane helix</keyword>
<evidence type="ECO:0000313" key="3">
    <source>
        <dbReference type="Proteomes" id="UP000009080"/>
    </source>
</evidence>
<dbReference type="PANTHER" id="PTHR33973">
    <property type="entry name" value="OS07G0153300 PROTEIN"/>
    <property type="match status" value="1"/>
</dbReference>
<dbReference type="HOGENOM" id="CLU_065913_0_0_6"/>
<evidence type="ECO:0000256" key="1">
    <source>
        <dbReference type="SAM" id="Phobius"/>
    </source>
</evidence>